<dbReference type="GO" id="GO:0005975">
    <property type="term" value="P:carbohydrate metabolic process"/>
    <property type="evidence" value="ECO:0007669"/>
    <property type="project" value="InterPro"/>
</dbReference>
<sequence>MLKISCPLSKPAERKYIFHVLFTEFLGINYEVEFEQRNDVEITLPEGNEHRLVLADVLFSKREEEWLKPGSLPNRPLAKLDVAGMGSFPMIYGLRDSSVQSMILHTDPPFIQCSLDLFGSCFFMLTRYEELVCQERDGHDRFPSEQSLAYQEGFLNYPIVNRYTELLWSMLSALWPGLKRKQRESRKVISHDVDYPFFTFRRSNFSIAKESLGDVIKRGQLESAMRKARMIGSGVTTLERDPFNTFDWMMELSERAGIRSSFYFITEQTEADIDGNYSINDPEIHSLMIRIHERGHEIGLHPSYRTYLSPQQIKREFRILRNEAELAGIHQEQWGGRQHFLRWKAPDTWQGWEEAGLQYDSTLGYSDRPGFRCGTCYEYPVFNLRTGMALNLRERPLVVMELTVLDAMRSGSDEEQAFAEISHYYRECVKYKGDFTLLWHNSRLVRSLDRKVFRRCIEELQ</sequence>
<feature type="domain" description="DUF7033" evidence="1">
    <location>
        <begin position="114"/>
        <end position="198"/>
    </location>
</feature>
<evidence type="ECO:0000313" key="2">
    <source>
        <dbReference type="EMBL" id="AZS17741.1"/>
    </source>
</evidence>
<evidence type="ECO:0000259" key="1">
    <source>
        <dbReference type="Pfam" id="PF23019"/>
    </source>
</evidence>
<organism evidence="2 3">
    <name type="scientific">Paenibacillus lutimineralis</name>
    <dbReference type="NCBI Taxonomy" id="2707005"/>
    <lineage>
        <taxon>Bacteria</taxon>
        <taxon>Bacillati</taxon>
        <taxon>Bacillota</taxon>
        <taxon>Bacilli</taxon>
        <taxon>Bacillales</taxon>
        <taxon>Paenibacillaceae</taxon>
        <taxon>Paenibacillus</taxon>
    </lineage>
</organism>
<gene>
    <name evidence="2" type="ORF">EI981_27120</name>
</gene>
<dbReference type="KEGG" id="plut:EI981_27120"/>
<dbReference type="CDD" id="cd10931">
    <property type="entry name" value="CE4_u7"/>
    <property type="match status" value="1"/>
</dbReference>
<dbReference type="Proteomes" id="UP000270678">
    <property type="component" value="Chromosome"/>
</dbReference>
<dbReference type="AlphaFoldDB" id="A0A3Q9IF53"/>
<proteinExistence type="predicted"/>
<accession>A0A3Q9IF53</accession>
<dbReference type="InterPro" id="IPR011330">
    <property type="entry name" value="Glyco_hydro/deAcase_b/a-brl"/>
</dbReference>
<reference evidence="3" key="1">
    <citation type="submission" date="2018-12" db="EMBL/GenBank/DDBJ databases">
        <title>Complete genome sequence of Paenibacillus sp. MBLB1234.</title>
        <authorList>
            <person name="Nam Y.-D."/>
            <person name="Kang J."/>
            <person name="Chung W.-H."/>
            <person name="Park Y.S."/>
        </authorList>
    </citation>
    <scope>NUCLEOTIDE SEQUENCE [LARGE SCALE GENOMIC DNA]</scope>
    <source>
        <strain evidence="3">MBLB1234</strain>
    </source>
</reference>
<dbReference type="SUPFAM" id="SSF88713">
    <property type="entry name" value="Glycoside hydrolase/deacetylase"/>
    <property type="match status" value="1"/>
</dbReference>
<evidence type="ECO:0000313" key="3">
    <source>
        <dbReference type="Proteomes" id="UP000270678"/>
    </source>
</evidence>
<dbReference type="RefSeq" id="WP_127003569.1">
    <property type="nucleotide sequence ID" value="NZ_CP034346.1"/>
</dbReference>
<dbReference type="EMBL" id="CP034346">
    <property type="protein sequence ID" value="AZS17741.1"/>
    <property type="molecule type" value="Genomic_DNA"/>
</dbReference>
<dbReference type="Gene3D" id="3.20.20.370">
    <property type="entry name" value="Glycoside hydrolase/deacetylase"/>
    <property type="match status" value="1"/>
</dbReference>
<name>A0A3Q9IF53_9BACL</name>
<keyword evidence="3" id="KW-1185">Reference proteome</keyword>
<dbReference type="InterPro" id="IPR054297">
    <property type="entry name" value="DUF7033"/>
</dbReference>
<protein>
    <recommendedName>
        <fullName evidence="1">DUF7033 domain-containing protein</fullName>
    </recommendedName>
</protein>
<dbReference type="OrthoDB" id="5573484at2"/>
<dbReference type="Pfam" id="PF23019">
    <property type="entry name" value="DUF7033"/>
    <property type="match status" value="1"/>
</dbReference>